<keyword evidence="5 10" id="KW-0812">Transmembrane</keyword>
<evidence type="ECO:0000256" key="8">
    <source>
        <dbReference type="ARBA" id="ARBA00023228"/>
    </source>
</evidence>
<gene>
    <name evidence="11" type="ORF">IZO911_LOCUS25125</name>
    <name evidence="12" type="ORF">KXQ929_LOCUS20640</name>
</gene>
<evidence type="ECO:0000313" key="11">
    <source>
        <dbReference type="EMBL" id="CAF1139155.1"/>
    </source>
</evidence>
<keyword evidence="7 10" id="KW-0472">Membrane</keyword>
<evidence type="ECO:0000256" key="7">
    <source>
        <dbReference type="ARBA" id="ARBA00023136"/>
    </source>
</evidence>
<accession>A0A814RX69</accession>
<feature type="transmembrane region" description="Helical" evidence="10">
    <location>
        <begin position="98"/>
        <end position="119"/>
    </location>
</feature>
<sequence length="538" mass="62829">MLVLASLGSWLPFAIVGLFITCFAILFILRYQQKRRRDYLVTFVCSISLIIALLAASLLPTDVIFVSFMKYPNGTFKEWVSNPTTRDHIQKYIEVGYYVLYGLVIFMAFLVNPFLFFYYEEKQETESNTIPKRVQSAIKWTIGFLLFLFVLIILGIFVPQVATLPSDNSTSEWDHVKYLIDHFDSSRIEDSISFSIFTISIIGFFLLTIYTGYGSIACPLSLIRGKRSARLQQASIEDQRSEIQRQIRLLKNRYPRHIPMPIREKHRLAELEQEDAALCRNEESIINVRESLFFKCRYIYRPVQIILGIFLFILAIVIFISLLLSNVNKCIHFVNFKQIFAQGNQTLPNPINIILTWTGQFYPISYIFLTGLLIYIIFTSLYGLQQLGIWYFWVRMYRFSRGRTKPQAILMLCSLLMFIVVAINIFVYLLIPQYAIYGDQHYSAIGNNGTIIIEKCTQFVKTDDCQMTVMGRIILRFFYKVWFFGAIYFCLSWIFLVIFLASFILKLFTHRESNIQEYTVDRLLEGDGDEDDDEPLIQ</sequence>
<evidence type="ECO:0000256" key="1">
    <source>
        <dbReference type="ARBA" id="ARBA00004155"/>
    </source>
</evidence>
<comment type="caution">
    <text evidence="11">The sequence shown here is derived from an EMBL/GenBank/DDBJ whole genome shotgun (WGS) entry which is preliminary data.</text>
</comment>
<evidence type="ECO:0000313" key="13">
    <source>
        <dbReference type="Proteomes" id="UP000663860"/>
    </source>
</evidence>
<evidence type="ECO:0000256" key="9">
    <source>
        <dbReference type="ARBA" id="ARBA00023285"/>
    </source>
</evidence>
<dbReference type="GO" id="GO:0005765">
    <property type="term" value="C:lysosomal membrane"/>
    <property type="evidence" value="ECO:0007669"/>
    <property type="project" value="UniProtKB-SubCell"/>
</dbReference>
<dbReference type="AlphaFoldDB" id="A0A814RX69"/>
<dbReference type="GO" id="GO:0031419">
    <property type="term" value="F:cobalamin binding"/>
    <property type="evidence" value="ECO:0007669"/>
    <property type="project" value="UniProtKB-KW"/>
</dbReference>
<dbReference type="Proteomes" id="UP000663868">
    <property type="component" value="Unassembled WGS sequence"/>
</dbReference>
<proteinExistence type="inferred from homology"/>
<evidence type="ECO:0000256" key="5">
    <source>
        <dbReference type="ARBA" id="ARBA00022692"/>
    </source>
</evidence>
<feature type="transmembrane region" description="Helical" evidence="10">
    <location>
        <begin position="192"/>
        <end position="223"/>
    </location>
</feature>
<evidence type="ECO:0000256" key="6">
    <source>
        <dbReference type="ARBA" id="ARBA00022989"/>
    </source>
</evidence>
<dbReference type="EMBL" id="CAJOBB010001463">
    <property type="protein sequence ID" value="CAF3860761.1"/>
    <property type="molecule type" value="Genomic_DNA"/>
</dbReference>
<evidence type="ECO:0008006" key="14">
    <source>
        <dbReference type="Google" id="ProtNLM"/>
    </source>
</evidence>
<evidence type="ECO:0000256" key="2">
    <source>
        <dbReference type="ARBA" id="ARBA00009901"/>
    </source>
</evidence>
<dbReference type="InterPro" id="IPR006876">
    <property type="entry name" value="LMBR1-like_membr_prot"/>
</dbReference>
<evidence type="ECO:0000313" key="12">
    <source>
        <dbReference type="EMBL" id="CAF3860761.1"/>
    </source>
</evidence>
<dbReference type="Pfam" id="PF04791">
    <property type="entry name" value="LMBR1"/>
    <property type="match status" value="1"/>
</dbReference>
<evidence type="ECO:0000256" key="3">
    <source>
        <dbReference type="ARBA" id="ARBA00022448"/>
    </source>
</evidence>
<keyword evidence="6 10" id="KW-1133">Transmembrane helix</keyword>
<feature type="transmembrane region" description="Helical" evidence="10">
    <location>
        <begin position="6"/>
        <end position="28"/>
    </location>
</feature>
<keyword evidence="8" id="KW-0458">Lysosome</keyword>
<dbReference type="PANTHER" id="PTHR16130:SF2">
    <property type="entry name" value="LYSOSOMAL COBALAMIN TRANSPORT ESCORT PROTEIN LMBD1"/>
    <property type="match status" value="1"/>
</dbReference>
<evidence type="ECO:0000256" key="10">
    <source>
        <dbReference type="SAM" id="Phobius"/>
    </source>
</evidence>
<feature type="transmembrane region" description="Helical" evidence="10">
    <location>
        <begin position="305"/>
        <end position="324"/>
    </location>
</feature>
<keyword evidence="3" id="KW-0813">Transport</keyword>
<comment type="similarity">
    <text evidence="2">Belongs to the LIMR family. LMBRD1 subfamily.</text>
</comment>
<organism evidence="11 13">
    <name type="scientific">Adineta steineri</name>
    <dbReference type="NCBI Taxonomy" id="433720"/>
    <lineage>
        <taxon>Eukaryota</taxon>
        <taxon>Metazoa</taxon>
        <taxon>Spiralia</taxon>
        <taxon>Gnathifera</taxon>
        <taxon>Rotifera</taxon>
        <taxon>Eurotatoria</taxon>
        <taxon>Bdelloidea</taxon>
        <taxon>Adinetida</taxon>
        <taxon>Adinetidae</taxon>
        <taxon>Adineta</taxon>
    </lineage>
</organism>
<feature type="transmembrane region" description="Helical" evidence="10">
    <location>
        <begin position="364"/>
        <end position="387"/>
    </location>
</feature>
<reference evidence="11" key="1">
    <citation type="submission" date="2021-02" db="EMBL/GenBank/DDBJ databases">
        <authorList>
            <person name="Nowell W R."/>
        </authorList>
    </citation>
    <scope>NUCLEOTIDE SEQUENCE</scope>
</reference>
<keyword evidence="4" id="KW-0846">Cobalamin</keyword>
<comment type="subcellular location">
    <subcellularLocation>
        <location evidence="1">Lysosome membrane</location>
        <topology evidence="1">Multi-pass membrane protein</topology>
    </subcellularLocation>
</comment>
<feature type="transmembrane region" description="Helical" evidence="10">
    <location>
        <begin position="481"/>
        <end position="505"/>
    </location>
</feature>
<dbReference type="InterPro" id="IPR050854">
    <property type="entry name" value="LMBD1_LysCbl_Transport"/>
</dbReference>
<evidence type="ECO:0000256" key="4">
    <source>
        <dbReference type="ARBA" id="ARBA00022628"/>
    </source>
</evidence>
<dbReference type="PANTHER" id="PTHR16130">
    <property type="entry name" value="LYSOSOMAL COBALAMIN TRANSPORTER-RELATED"/>
    <property type="match status" value="1"/>
</dbReference>
<keyword evidence="9" id="KW-0170">Cobalt</keyword>
<dbReference type="Proteomes" id="UP000663860">
    <property type="component" value="Unassembled WGS sequence"/>
</dbReference>
<feature type="transmembrane region" description="Helical" evidence="10">
    <location>
        <begin position="408"/>
        <end position="431"/>
    </location>
</feature>
<protein>
    <recommendedName>
        <fullName evidence="14">Lysosomal cobalamin transporter</fullName>
    </recommendedName>
</protein>
<feature type="transmembrane region" description="Helical" evidence="10">
    <location>
        <begin position="40"/>
        <end position="59"/>
    </location>
</feature>
<feature type="transmembrane region" description="Helical" evidence="10">
    <location>
        <begin position="140"/>
        <end position="162"/>
    </location>
</feature>
<dbReference type="EMBL" id="CAJNOE010000310">
    <property type="protein sequence ID" value="CAF1139155.1"/>
    <property type="molecule type" value="Genomic_DNA"/>
</dbReference>
<dbReference type="GO" id="GO:0072665">
    <property type="term" value="P:protein localization to vacuole"/>
    <property type="evidence" value="ECO:0007669"/>
    <property type="project" value="TreeGrafter"/>
</dbReference>
<name>A0A814RX69_9BILA</name>